<dbReference type="InterPro" id="IPR000742">
    <property type="entry name" value="EGF"/>
</dbReference>
<keyword evidence="3" id="KW-1003">Cell membrane</keyword>
<dbReference type="PROSITE" id="PS01186">
    <property type="entry name" value="EGF_2"/>
    <property type="match status" value="1"/>
</dbReference>
<dbReference type="PROSITE" id="PS50835">
    <property type="entry name" value="IG_LIKE"/>
    <property type="match status" value="1"/>
</dbReference>
<dbReference type="AlphaFoldDB" id="A0A8C0V1H2"/>
<keyword evidence="7" id="KW-0677">Repeat</keyword>
<comment type="subcellular location">
    <subcellularLocation>
        <location evidence="1">Cell membrane</location>
        <topology evidence="1">Single-pass type I membrane protein</topology>
    </subcellularLocation>
</comment>
<keyword evidence="29" id="KW-1185">Reference proteome</keyword>
<dbReference type="InterPro" id="IPR050122">
    <property type="entry name" value="RTK"/>
</dbReference>
<dbReference type="SUPFAM" id="SSF56112">
    <property type="entry name" value="Protein kinase-like (PK-like)"/>
    <property type="match status" value="1"/>
</dbReference>
<dbReference type="InterPro" id="IPR017441">
    <property type="entry name" value="Protein_kinase_ATP_BS"/>
</dbReference>
<evidence type="ECO:0000256" key="2">
    <source>
        <dbReference type="ARBA" id="ARBA00011902"/>
    </source>
</evidence>
<dbReference type="GO" id="GO:0004714">
    <property type="term" value="F:transmembrane receptor protein tyrosine kinase activity"/>
    <property type="evidence" value="ECO:0007669"/>
    <property type="project" value="UniProtKB-EC"/>
</dbReference>
<dbReference type="Pfam" id="PF00041">
    <property type="entry name" value="fn3"/>
    <property type="match status" value="2"/>
</dbReference>
<comment type="catalytic activity">
    <reaction evidence="18">
        <text>L-tyrosyl-[protein] + ATP = O-phospho-L-tyrosyl-[protein] + ADP + H(+)</text>
        <dbReference type="Rhea" id="RHEA:10596"/>
        <dbReference type="Rhea" id="RHEA-COMP:10136"/>
        <dbReference type="Rhea" id="RHEA-COMP:20101"/>
        <dbReference type="ChEBI" id="CHEBI:15378"/>
        <dbReference type="ChEBI" id="CHEBI:30616"/>
        <dbReference type="ChEBI" id="CHEBI:46858"/>
        <dbReference type="ChEBI" id="CHEBI:61978"/>
        <dbReference type="ChEBI" id="CHEBI:456216"/>
        <dbReference type="EC" id="2.7.10.1"/>
    </reaction>
</comment>
<dbReference type="InterPro" id="IPR001245">
    <property type="entry name" value="Ser-Thr/Tyr_kinase_cat_dom"/>
</dbReference>
<dbReference type="Ensembl" id="ENSCCET00000026845.1">
    <property type="protein sequence ID" value="ENSCCEP00000017431.1"/>
    <property type="gene ID" value="ENSCCEG00000016133.1"/>
</dbReference>
<dbReference type="InterPro" id="IPR013151">
    <property type="entry name" value="Immunoglobulin_dom"/>
</dbReference>
<keyword evidence="19" id="KW-0245">EGF-like domain</keyword>
<evidence type="ECO:0000256" key="17">
    <source>
        <dbReference type="ARBA" id="ARBA00023319"/>
    </source>
</evidence>
<dbReference type="GO" id="GO:0045766">
    <property type="term" value="P:positive regulation of angiogenesis"/>
    <property type="evidence" value="ECO:0007669"/>
    <property type="project" value="TreeGrafter"/>
</dbReference>
<dbReference type="InterPro" id="IPR013783">
    <property type="entry name" value="Ig-like_fold"/>
</dbReference>
<evidence type="ECO:0000256" key="9">
    <source>
        <dbReference type="ARBA" id="ARBA00022777"/>
    </source>
</evidence>
<keyword evidence="12 22" id="KW-0472">Membrane</keyword>
<feature type="disulfide bond" evidence="19">
    <location>
        <begin position="243"/>
        <end position="252"/>
    </location>
</feature>
<evidence type="ECO:0000313" key="29">
    <source>
        <dbReference type="Proteomes" id="UP000694410"/>
    </source>
</evidence>
<keyword evidence="11 22" id="KW-1133">Transmembrane helix</keyword>
<dbReference type="PROSITE" id="PS00109">
    <property type="entry name" value="PROTEIN_KINASE_TYR"/>
    <property type="match status" value="1"/>
</dbReference>
<dbReference type="PRINTS" id="PR00109">
    <property type="entry name" value="TYRKINASE"/>
</dbReference>
<dbReference type="FunFam" id="2.60.40.10:FF:000597">
    <property type="entry name" value="tyrosine-protein kinase receptor Tie-1 isoform X1"/>
    <property type="match status" value="1"/>
</dbReference>
<evidence type="ECO:0000256" key="6">
    <source>
        <dbReference type="ARBA" id="ARBA00022692"/>
    </source>
</evidence>
<dbReference type="InterPro" id="IPR000719">
    <property type="entry name" value="Prot_kinase_dom"/>
</dbReference>
<evidence type="ECO:0000259" key="27">
    <source>
        <dbReference type="PROSITE" id="PS50853"/>
    </source>
</evidence>
<dbReference type="SUPFAM" id="SSF57184">
    <property type="entry name" value="Growth factor receptor domain"/>
    <property type="match status" value="1"/>
</dbReference>
<feature type="signal peptide" evidence="23">
    <location>
        <begin position="1"/>
        <end position="18"/>
    </location>
</feature>
<reference evidence="28" key="2">
    <citation type="submission" date="2025-09" db="UniProtKB">
        <authorList>
            <consortium name="Ensembl"/>
        </authorList>
    </citation>
    <scope>IDENTIFICATION</scope>
</reference>
<dbReference type="GO" id="GO:0005524">
    <property type="term" value="F:ATP binding"/>
    <property type="evidence" value="ECO:0007669"/>
    <property type="project" value="UniProtKB-UniRule"/>
</dbReference>
<dbReference type="PROSITE" id="PS00107">
    <property type="entry name" value="PROTEIN_KINASE_ATP"/>
    <property type="match status" value="1"/>
</dbReference>
<feature type="domain" description="EGF-like" evidence="25">
    <location>
        <begin position="219"/>
        <end position="253"/>
    </location>
</feature>
<evidence type="ECO:0000256" key="15">
    <source>
        <dbReference type="ARBA" id="ARBA00023170"/>
    </source>
</evidence>
<feature type="domain" description="Fibronectin type-III" evidence="27">
    <location>
        <begin position="552"/>
        <end position="645"/>
    </location>
</feature>
<evidence type="ECO:0000256" key="1">
    <source>
        <dbReference type="ARBA" id="ARBA00004251"/>
    </source>
</evidence>
<dbReference type="PANTHER" id="PTHR24416:SF341">
    <property type="entry name" value="TYROSINE-PROTEIN KINASE RECEPTOR TIE-1"/>
    <property type="match status" value="1"/>
</dbReference>
<keyword evidence="6 22" id="KW-0812">Transmembrane</keyword>
<organism evidence="28 29">
    <name type="scientific">Cyanistes caeruleus</name>
    <name type="common">Eurasian blue tit</name>
    <name type="synonym">Parus caeruleus</name>
    <dbReference type="NCBI Taxonomy" id="156563"/>
    <lineage>
        <taxon>Eukaryota</taxon>
        <taxon>Metazoa</taxon>
        <taxon>Chordata</taxon>
        <taxon>Craniata</taxon>
        <taxon>Vertebrata</taxon>
        <taxon>Euteleostomi</taxon>
        <taxon>Archelosauria</taxon>
        <taxon>Archosauria</taxon>
        <taxon>Dinosauria</taxon>
        <taxon>Saurischia</taxon>
        <taxon>Theropoda</taxon>
        <taxon>Coelurosauria</taxon>
        <taxon>Aves</taxon>
        <taxon>Neognathae</taxon>
        <taxon>Neoaves</taxon>
        <taxon>Telluraves</taxon>
        <taxon>Australaves</taxon>
        <taxon>Passeriformes</taxon>
        <taxon>Paridae</taxon>
        <taxon>Cyanistes</taxon>
    </lineage>
</organism>
<keyword evidence="13" id="KW-0829">Tyrosine-protein kinase</keyword>
<feature type="transmembrane region" description="Helical" evidence="22">
    <location>
        <begin position="665"/>
        <end position="690"/>
    </location>
</feature>
<evidence type="ECO:0000256" key="11">
    <source>
        <dbReference type="ARBA" id="ARBA00022989"/>
    </source>
</evidence>
<evidence type="ECO:0000259" key="24">
    <source>
        <dbReference type="PROSITE" id="PS50011"/>
    </source>
</evidence>
<dbReference type="FunFam" id="3.30.200.20:FF:000113">
    <property type="entry name" value="Putative tyrosine-protein kinase receptor Tie-1"/>
    <property type="match status" value="1"/>
</dbReference>
<dbReference type="SMART" id="SM00219">
    <property type="entry name" value="TyrKc"/>
    <property type="match status" value="1"/>
</dbReference>
<gene>
    <name evidence="28" type="primary">TIE1</name>
</gene>
<dbReference type="FunFam" id="2.60.40.10:FF:000583">
    <property type="entry name" value="tyrosine-protein kinase receptor Tie-1 isoform X2"/>
    <property type="match status" value="1"/>
</dbReference>
<dbReference type="Gene3D" id="2.60.40.10">
    <property type="entry name" value="Immunoglobulins"/>
    <property type="match status" value="4"/>
</dbReference>
<evidence type="ECO:0000313" key="28">
    <source>
        <dbReference type="Ensembl" id="ENSCCEP00000017431.1"/>
    </source>
</evidence>
<dbReference type="CDD" id="cd05089">
    <property type="entry name" value="PTKc_Tie1"/>
    <property type="match status" value="1"/>
</dbReference>
<dbReference type="PROSITE" id="PS00022">
    <property type="entry name" value="EGF_1"/>
    <property type="match status" value="1"/>
</dbReference>
<reference evidence="28" key="1">
    <citation type="submission" date="2025-08" db="UniProtKB">
        <authorList>
            <consortium name="Ensembl"/>
        </authorList>
    </citation>
    <scope>IDENTIFICATION</scope>
</reference>
<keyword evidence="15" id="KW-0675">Receptor</keyword>
<keyword evidence="10 20" id="KW-0067">ATP-binding</keyword>
<dbReference type="SUPFAM" id="SSF48726">
    <property type="entry name" value="Immunoglobulin"/>
    <property type="match status" value="1"/>
</dbReference>
<keyword evidence="8 20" id="KW-0547">Nucleotide-binding</keyword>
<dbReference type="FunFam" id="1.10.510.10:FF:000123">
    <property type="entry name" value="Tyrosine-protein kinase receptor Tie-1"/>
    <property type="match status" value="1"/>
</dbReference>
<dbReference type="SMART" id="SM00060">
    <property type="entry name" value="FN3"/>
    <property type="match status" value="3"/>
</dbReference>
<keyword evidence="9" id="KW-0418">Kinase</keyword>
<evidence type="ECO:0000256" key="8">
    <source>
        <dbReference type="ARBA" id="ARBA00022741"/>
    </source>
</evidence>
<dbReference type="Proteomes" id="UP000694410">
    <property type="component" value="Unplaced"/>
</dbReference>
<name>A0A8C0V1H2_CYACU</name>
<keyword evidence="23" id="KW-0732">Signal</keyword>
<accession>A0A8C0V1H2</accession>
<dbReference type="Gene3D" id="2.170.300.10">
    <property type="entry name" value="Tie2 ligand-binding domain superfamily"/>
    <property type="match status" value="1"/>
</dbReference>
<dbReference type="PROSITE" id="PS50853">
    <property type="entry name" value="FN3"/>
    <property type="match status" value="2"/>
</dbReference>
<evidence type="ECO:0000256" key="21">
    <source>
        <dbReference type="SAM" id="MobiDB-lite"/>
    </source>
</evidence>
<dbReference type="InterPro" id="IPR011009">
    <property type="entry name" value="Kinase-like_dom_sf"/>
</dbReference>
<evidence type="ECO:0000256" key="12">
    <source>
        <dbReference type="ARBA" id="ARBA00023136"/>
    </source>
</evidence>
<evidence type="ECO:0000256" key="3">
    <source>
        <dbReference type="ARBA" id="ARBA00022475"/>
    </source>
</evidence>
<keyword evidence="16" id="KW-0325">Glycoprotein</keyword>
<sequence>SSWLSFPFLSPLLSSSWAILDITLIANVQSLSHSDFFLSCVMGERDVSYLQIERENKIVMTHPKMGFQNYRNRSNQVQARGFSKGDPVGILYCLGRTPTEQAQVVYVHNSHNAHLFPVKATQSVNVAEVATFSARILKRKETDVMWKRNGKWFQEQTQGWSCSQLVPGAGLGARECQRKWCLQCHVHGGQPSVECLLPPHRGTLAPSALSAASCPSGFYGPDCALQCTCQNGGSCNRFSGCVCPAGWHGQHCEKSDRFPQIIQLASELEFNLGSEPIISCVAIGNPLPTRDSVELRKADGTVLKVIKTIIEPKQITCEFEVRHLTKADTGLWECRVSTTGGQDSRKVKVNIRVPPVPLSAPRLLAKQSRQLVVSPVDSFSGDGPITSIKLFYKPKDDNSAWSSIVVDNSENITLMNLRPVTAYIVKVQLSRPGAGGEGSKGPEAIMVTDCLEPTVKPVIEGWSIEEKNILHVNWKLPSNHEPAHGFIVHLFDSARRLVSEKNITSISVLSARIGDLEFNKEYRLEVLVYHCTSLGPPSDPYKVMINSKGPSSPQLLSAEPVSDTAVRLSWQVPEYPNGGITKYIVELQQVGGTSEPQWIDTDSGAETTKIVGGLNASTSYQFRVRANSHVPGEWSQPVKAKTLGDGERGVPAGRGTEQAGTDQQLLLAIVGSVSVTCFTILFALLALFLIKKNFFHRRRTFTYQSGSGEETILQFNSGTLTLTRRPKPQPEPLSYPILEWEDIKFEDMIGEGNFGQVIRAMIKKDGLKMNAAIKMLKEFASENDHRDFAGELEVLCKLGHHPNIINLLGACENKGYLYIAIEYAPYGNLLDFLRKSRVLETDPAFAKEHGTASTLTSQQLLQFASDVAKGMQYLSEKQFIHRDLAARNILVGENLASKIADFGLSRGEEVYVKKTMGRLPVRWMAIESLNYSVYTTKSDVWSFGVLLWEIVSLGGTPYCGMTCAELYEKLPQGYRMEKPRNCDDEVYELMRQCWRDRPYERPPFAQISMQLIRMLEARKAYVNMALFENFTYAGIDATAEEA</sequence>
<evidence type="ECO:0000256" key="13">
    <source>
        <dbReference type="ARBA" id="ARBA00023137"/>
    </source>
</evidence>
<dbReference type="InterPro" id="IPR008266">
    <property type="entry name" value="Tyr_kinase_AS"/>
</dbReference>
<evidence type="ECO:0000256" key="20">
    <source>
        <dbReference type="PROSITE-ProRule" id="PRU10141"/>
    </source>
</evidence>
<evidence type="ECO:0000256" key="18">
    <source>
        <dbReference type="ARBA" id="ARBA00051243"/>
    </source>
</evidence>
<evidence type="ECO:0000259" key="26">
    <source>
        <dbReference type="PROSITE" id="PS50835"/>
    </source>
</evidence>
<feature type="domain" description="Protein kinase" evidence="24">
    <location>
        <begin position="743"/>
        <end position="1022"/>
    </location>
</feature>
<dbReference type="InterPro" id="IPR009030">
    <property type="entry name" value="Growth_fac_rcpt_cys_sf"/>
</dbReference>
<dbReference type="CDD" id="cd00054">
    <property type="entry name" value="EGF_CA"/>
    <property type="match status" value="1"/>
</dbReference>
<dbReference type="InterPro" id="IPR003961">
    <property type="entry name" value="FN3_dom"/>
</dbReference>
<dbReference type="FunFam" id="2.60.40.10:FF:001615">
    <property type="entry name" value="Tyrosine-protein kinase receptor Tie-1 isoform B"/>
    <property type="match status" value="1"/>
</dbReference>
<dbReference type="InterPro" id="IPR020635">
    <property type="entry name" value="Tyr_kinase_cat_dom"/>
</dbReference>
<evidence type="ECO:0000256" key="14">
    <source>
        <dbReference type="ARBA" id="ARBA00023157"/>
    </source>
</evidence>
<dbReference type="PROSITE" id="PS50011">
    <property type="entry name" value="PROTEIN_KINASE_DOM"/>
    <property type="match status" value="1"/>
</dbReference>
<evidence type="ECO:0000256" key="22">
    <source>
        <dbReference type="SAM" id="Phobius"/>
    </source>
</evidence>
<keyword evidence="5" id="KW-0808">Transferase</keyword>
<evidence type="ECO:0000256" key="7">
    <source>
        <dbReference type="ARBA" id="ARBA00022737"/>
    </source>
</evidence>
<evidence type="ECO:0000256" key="4">
    <source>
        <dbReference type="ARBA" id="ARBA00022553"/>
    </source>
</evidence>
<dbReference type="CDD" id="cd00063">
    <property type="entry name" value="FN3"/>
    <property type="match status" value="3"/>
</dbReference>
<keyword evidence="14 19" id="KW-1015">Disulfide bond</keyword>
<dbReference type="GO" id="GO:0007169">
    <property type="term" value="P:cell surface receptor protein tyrosine kinase signaling pathway"/>
    <property type="evidence" value="ECO:0007669"/>
    <property type="project" value="TreeGrafter"/>
</dbReference>
<protein>
    <recommendedName>
        <fullName evidence="2">receptor protein-tyrosine kinase</fullName>
        <ecNumber evidence="2">2.7.10.1</ecNumber>
    </recommendedName>
</protein>
<feature type="domain" description="Ig-like" evidence="26">
    <location>
        <begin position="259"/>
        <end position="350"/>
    </location>
</feature>
<evidence type="ECO:0000256" key="23">
    <source>
        <dbReference type="SAM" id="SignalP"/>
    </source>
</evidence>
<dbReference type="PROSITE" id="PS50026">
    <property type="entry name" value="EGF_3"/>
    <property type="match status" value="1"/>
</dbReference>
<comment type="caution">
    <text evidence="19">Lacks conserved residue(s) required for the propagation of feature annotation.</text>
</comment>
<dbReference type="GO" id="GO:0005886">
    <property type="term" value="C:plasma membrane"/>
    <property type="evidence" value="ECO:0007669"/>
    <property type="project" value="UniProtKB-SubCell"/>
</dbReference>
<feature type="binding site" evidence="20">
    <location>
        <position position="774"/>
    </location>
    <ligand>
        <name>ATP</name>
        <dbReference type="ChEBI" id="CHEBI:30616"/>
    </ligand>
</feature>
<evidence type="ECO:0000256" key="19">
    <source>
        <dbReference type="PROSITE-ProRule" id="PRU00076"/>
    </source>
</evidence>
<keyword evidence="17" id="KW-0393">Immunoglobulin domain</keyword>
<dbReference type="Gene3D" id="1.10.510.10">
    <property type="entry name" value="Transferase(Phosphotransferase) domain 1"/>
    <property type="match status" value="1"/>
</dbReference>
<keyword evidence="4" id="KW-0597">Phosphoprotein</keyword>
<evidence type="ECO:0000256" key="5">
    <source>
        <dbReference type="ARBA" id="ARBA00022679"/>
    </source>
</evidence>
<dbReference type="InterPro" id="IPR036116">
    <property type="entry name" value="FN3_sf"/>
</dbReference>
<feature type="domain" description="Fibronectin type-III" evidence="27">
    <location>
        <begin position="354"/>
        <end position="453"/>
    </location>
</feature>
<evidence type="ECO:0000256" key="16">
    <source>
        <dbReference type="ARBA" id="ARBA00023180"/>
    </source>
</evidence>
<dbReference type="Pfam" id="PF07714">
    <property type="entry name" value="PK_Tyr_Ser-Thr"/>
    <property type="match status" value="1"/>
</dbReference>
<dbReference type="Gene3D" id="3.30.200.20">
    <property type="entry name" value="Phosphorylase Kinase, domain 1"/>
    <property type="match status" value="1"/>
</dbReference>
<dbReference type="InterPro" id="IPR007110">
    <property type="entry name" value="Ig-like_dom"/>
</dbReference>
<feature type="region of interest" description="Disordered" evidence="21">
    <location>
        <begin position="635"/>
        <end position="657"/>
    </location>
</feature>
<dbReference type="GO" id="GO:0043235">
    <property type="term" value="C:receptor complex"/>
    <property type="evidence" value="ECO:0007669"/>
    <property type="project" value="TreeGrafter"/>
</dbReference>
<dbReference type="EC" id="2.7.10.1" evidence="2"/>
<dbReference type="InterPro" id="IPR036179">
    <property type="entry name" value="Ig-like_dom_sf"/>
</dbReference>
<evidence type="ECO:0000256" key="10">
    <source>
        <dbReference type="ARBA" id="ARBA00022840"/>
    </source>
</evidence>
<evidence type="ECO:0000259" key="25">
    <source>
        <dbReference type="PROSITE" id="PS50026"/>
    </source>
</evidence>
<dbReference type="SUPFAM" id="SSF49265">
    <property type="entry name" value="Fibronectin type III"/>
    <property type="match status" value="2"/>
</dbReference>
<feature type="chain" id="PRO_5034250957" description="receptor protein-tyrosine kinase" evidence="23">
    <location>
        <begin position="19"/>
        <end position="1042"/>
    </location>
</feature>
<dbReference type="PANTHER" id="PTHR24416">
    <property type="entry name" value="TYROSINE-PROTEIN KINASE RECEPTOR"/>
    <property type="match status" value="1"/>
</dbReference>
<proteinExistence type="predicted"/>
<dbReference type="Pfam" id="PF00047">
    <property type="entry name" value="ig"/>
    <property type="match status" value="1"/>
</dbReference>